<evidence type="ECO:0000256" key="9">
    <source>
        <dbReference type="ARBA" id="ARBA00023315"/>
    </source>
</evidence>
<evidence type="ECO:0000256" key="5">
    <source>
        <dbReference type="ARBA" id="ARBA00015043"/>
    </source>
</evidence>
<keyword evidence="8" id="KW-0539">Nucleus</keyword>
<dbReference type="RefSeq" id="XP_018006062.1">
    <property type="nucleotide sequence ID" value="XM_018144080.1"/>
</dbReference>
<dbReference type="EMBL" id="LFJN01000001">
    <property type="protein sequence ID" value="KPI46099.1"/>
    <property type="molecule type" value="Genomic_DNA"/>
</dbReference>
<evidence type="ECO:0000256" key="1">
    <source>
        <dbReference type="ARBA" id="ARBA00004123"/>
    </source>
</evidence>
<evidence type="ECO:0000256" key="7">
    <source>
        <dbReference type="ARBA" id="ARBA00022679"/>
    </source>
</evidence>
<comment type="similarity">
    <text evidence="3">Belongs to the acetyltransferase family. NAA40 subfamily.</text>
</comment>
<comment type="catalytic activity">
    <reaction evidence="11">
        <text>N-terminal L-seryl-[histone H4] + acetyl-CoA = N-terminal N(alpha)-acetyl-L-seryl-[histone H4] + CoA + H(+)</text>
        <dbReference type="Rhea" id="RHEA:50596"/>
        <dbReference type="Rhea" id="RHEA-COMP:12740"/>
        <dbReference type="Rhea" id="RHEA-COMP:12743"/>
        <dbReference type="ChEBI" id="CHEBI:15378"/>
        <dbReference type="ChEBI" id="CHEBI:57287"/>
        <dbReference type="ChEBI" id="CHEBI:57288"/>
        <dbReference type="ChEBI" id="CHEBI:64738"/>
        <dbReference type="ChEBI" id="CHEBI:83690"/>
        <dbReference type="EC" id="2.3.1.257"/>
    </reaction>
</comment>
<dbReference type="InterPro" id="IPR016181">
    <property type="entry name" value="Acyl_CoA_acyltransferase"/>
</dbReference>
<dbReference type="VEuPathDB" id="FungiDB:AB675_397"/>
<dbReference type="Pfam" id="PF00583">
    <property type="entry name" value="Acetyltransf_1"/>
    <property type="match status" value="1"/>
</dbReference>
<dbReference type="CDD" id="cd04301">
    <property type="entry name" value="NAT_SF"/>
    <property type="match status" value="1"/>
</dbReference>
<accession>A0A0N0NSK7</accession>
<dbReference type="GO" id="GO:1990189">
    <property type="term" value="F:protein N-terminal-serine acetyltransferase activity"/>
    <property type="evidence" value="ECO:0007669"/>
    <property type="project" value="UniProtKB-EC"/>
</dbReference>
<evidence type="ECO:0000256" key="8">
    <source>
        <dbReference type="ARBA" id="ARBA00023242"/>
    </source>
</evidence>
<dbReference type="EC" id="2.3.1.257" evidence="4"/>
<protein>
    <recommendedName>
        <fullName evidence="5">N-alpha-acetyltransferase 40</fullName>
        <ecNumber evidence="4">2.3.1.257</ecNumber>
    </recommendedName>
</protein>
<comment type="catalytic activity">
    <reaction evidence="10">
        <text>N-terminal L-seryl-[histone H2A] + acetyl-CoA = N-terminal N(alpha)-acetyl-L-seryl-[histone H2A] + CoA + H(+)</text>
        <dbReference type="Rhea" id="RHEA:50600"/>
        <dbReference type="Rhea" id="RHEA-COMP:12742"/>
        <dbReference type="Rhea" id="RHEA-COMP:12744"/>
        <dbReference type="ChEBI" id="CHEBI:15378"/>
        <dbReference type="ChEBI" id="CHEBI:57287"/>
        <dbReference type="ChEBI" id="CHEBI:57288"/>
        <dbReference type="ChEBI" id="CHEBI:64738"/>
        <dbReference type="ChEBI" id="CHEBI:83690"/>
        <dbReference type="EC" id="2.3.1.257"/>
    </reaction>
</comment>
<dbReference type="PANTHER" id="PTHR20531:SF1">
    <property type="entry name" value="N-ALPHA-ACETYLTRANSFERASE 40"/>
    <property type="match status" value="1"/>
</dbReference>
<feature type="domain" description="N-acetyltransferase" evidence="12">
    <location>
        <begin position="46"/>
        <end position="208"/>
    </location>
</feature>
<comment type="caution">
    <text evidence="13">The sequence shown here is derived from an EMBL/GenBank/DDBJ whole genome shotgun (WGS) entry which is preliminary data.</text>
</comment>
<dbReference type="Gene3D" id="3.40.630.30">
    <property type="match status" value="1"/>
</dbReference>
<keyword evidence="7 13" id="KW-0808">Transferase</keyword>
<evidence type="ECO:0000256" key="6">
    <source>
        <dbReference type="ARBA" id="ARBA00022490"/>
    </source>
</evidence>
<dbReference type="STRING" id="1664694.A0A0N0NSK7"/>
<evidence type="ECO:0000256" key="3">
    <source>
        <dbReference type="ARBA" id="ARBA00008870"/>
    </source>
</evidence>
<evidence type="ECO:0000259" key="12">
    <source>
        <dbReference type="PROSITE" id="PS51186"/>
    </source>
</evidence>
<dbReference type="GO" id="GO:0005737">
    <property type="term" value="C:cytoplasm"/>
    <property type="evidence" value="ECO:0007669"/>
    <property type="project" value="UniProtKB-SubCell"/>
</dbReference>
<evidence type="ECO:0000256" key="11">
    <source>
        <dbReference type="ARBA" id="ARBA00049524"/>
    </source>
</evidence>
<dbReference type="SUPFAM" id="SSF55729">
    <property type="entry name" value="Acyl-CoA N-acyltransferases (Nat)"/>
    <property type="match status" value="1"/>
</dbReference>
<evidence type="ECO:0000256" key="10">
    <source>
        <dbReference type="ARBA" id="ARBA00047821"/>
    </source>
</evidence>
<keyword evidence="6" id="KW-0963">Cytoplasm</keyword>
<evidence type="ECO:0000313" key="13">
    <source>
        <dbReference type="EMBL" id="KPI46099.1"/>
    </source>
</evidence>
<comment type="subcellular location">
    <subcellularLocation>
        <location evidence="2">Cytoplasm</location>
    </subcellularLocation>
    <subcellularLocation>
        <location evidence="1">Nucleus</location>
    </subcellularLocation>
</comment>
<reference evidence="13 14" key="1">
    <citation type="submission" date="2015-06" db="EMBL/GenBank/DDBJ databases">
        <title>Draft genome of the ant-associated black yeast Phialophora attae CBS 131958.</title>
        <authorList>
            <person name="Moreno L.F."/>
            <person name="Stielow B.J."/>
            <person name="de Hoog S."/>
            <person name="Vicente V.A."/>
            <person name="Weiss V.A."/>
            <person name="de Vries M."/>
            <person name="Cruz L.M."/>
            <person name="Souza E.M."/>
        </authorList>
    </citation>
    <scope>NUCLEOTIDE SEQUENCE [LARGE SCALE GENOMIC DNA]</scope>
    <source>
        <strain evidence="13 14">CBS 131958</strain>
    </source>
</reference>
<dbReference type="PROSITE" id="PS51186">
    <property type="entry name" value="GNAT"/>
    <property type="match status" value="1"/>
</dbReference>
<dbReference type="GO" id="GO:0005634">
    <property type="term" value="C:nucleus"/>
    <property type="evidence" value="ECO:0007669"/>
    <property type="project" value="UniProtKB-SubCell"/>
</dbReference>
<dbReference type="InterPro" id="IPR000182">
    <property type="entry name" value="GNAT_dom"/>
</dbReference>
<evidence type="ECO:0000256" key="2">
    <source>
        <dbReference type="ARBA" id="ARBA00004496"/>
    </source>
</evidence>
<dbReference type="PANTHER" id="PTHR20531">
    <property type="entry name" value="N-ALPHA-ACETYLTRANSFERASE 40"/>
    <property type="match status" value="1"/>
</dbReference>
<dbReference type="InterPro" id="IPR039949">
    <property type="entry name" value="NAA40"/>
</dbReference>
<dbReference type="Proteomes" id="UP000038010">
    <property type="component" value="Unassembled WGS sequence"/>
</dbReference>
<sequence length="219" mass="24552">MKKSEKRVEAANKLDIRDLFQQYCPEPAWKAFSEKAQAADLEIATADAESLSAEQLNACLDLVELTSAEDYRNSETGWSRSKKRREMKLPEMRYILLFGPPGAVQSLPASELAGFVSFMITYEDGYEVVYVYEIHFAPASQGKGFGRLLMEVIAALGSNVGLEKAMLTVFKSNARATDWYLKLEYSVDEFSPPARRLRGGVLKEPTYTILSKRIKAEGD</sequence>
<name>A0A0N0NSK7_9EURO</name>
<evidence type="ECO:0000256" key="4">
    <source>
        <dbReference type="ARBA" id="ARBA00012950"/>
    </source>
</evidence>
<dbReference type="AlphaFoldDB" id="A0A0N0NSK7"/>
<organism evidence="13 14">
    <name type="scientific">Cyphellophora attinorum</name>
    <dbReference type="NCBI Taxonomy" id="1664694"/>
    <lineage>
        <taxon>Eukaryota</taxon>
        <taxon>Fungi</taxon>
        <taxon>Dikarya</taxon>
        <taxon>Ascomycota</taxon>
        <taxon>Pezizomycotina</taxon>
        <taxon>Eurotiomycetes</taxon>
        <taxon>Chaetothyriomycetidae</taxon>
        <taxon>Chaetothyriales</taxon>
        <taxon>Cyphellophoraceae</taxon>
        <taxon>Cyphellophora</taxon>
    </lineage>
</organism>
<dbReference type="GO" id="GO:0010485">
    <property type="term" value="F:histone H4 acetyltransferase activity"/>
    <property type="evidence" value="ECO:0007669"/>
    <property type="project" value="InterPro"/>
</dbReference>
<keyword evidence="14" id="KW-1185">Reference proteome</keyword>
<dbReference type="GO" id="GO:0043998">
    <property type="term" value="F:histone H2A acetyltransferase activity"/>
    <property type="evidence" value="ECO:0007669"/>
    <property type="project" value="InterPro"/>
</dbReference>
<dbReference type="GeneID" id="28735949"/>
<proteinExistence type="inferred from homology"/>
<keyword evidence="9" id="KW-0012">Acyltransferase</keyword>
<dbReference type="OrthoDB" id="424551at2759"/>
<gene>
    <name evidence="13" type="ORF">AB675_397</name>
</gene>
<evidence type="ECO:0000313" key="14">
    <source>
        <dbReference type="Proteomes" id="UP000038010"/>
    </source>
</evidence>